<proteinExistence type="predicted"/>
<name>A0ABS7Z7X4_9SPHI</name>
<evidence type="ECO:0000259" key="1">
    <source>
        <dbReference type="PROSITE" id="PS51186"/>
    </source>
</evidence>
<dbReference type="InterPro" id="IPR000182">
    <property type="entry name" value="GNAT_dom"/>
</dbReference>
<dbReference type="PROSITE" id="PS51186">
    <property type="entry name" value="GNAT"/>
    <property type="match status" value="1"/>
</dbReference>
<reference evidence="2" key="1">
    <citation type="submission" date="2020-10" db="EMBL/GenBank/DDBJ databases">
        <authorList>
            <person name="Lu T."/>
            <person name="Wang Q."/>
            <person name="Han X."/>
        </authorList>
    </citation>
    <scope>NUCLEOTIDE SEQUENCE</scope>
    <source>
        <strain evidence="2">WQ 366</strain>
    </source>
</reference>
<accession>A0ABS7Z7X4</accession>
<evidence type="ECO:0000313" key="2">
    <source>
        <dbReference type="EMBL" id="MCA5005516.1"/>
    </source>
</evidence>
<dbReference type="CDD" id="cd04301">
    <property type="entry name" value="NAT_SF"/>
    <property type="match status" value="1"/>
</dbReference>
<protein>
    <submittedName>
        <fullName evidence="2">GNAT family N-acetyltransferase</fullName>
    </submittedName>
</protein>
<dbReference type="Pfam" id="PF13673">
    <property type="entry name" value="Acetyltransf_10"/>
    <property type="match status" value="1"/>
</dbReference>
<dbReference type="Proteomes" id="UP001165302">
    <property type="component" value="Unassembled WGS sequence"/>
</dbReference>
<keyword evidence="3" id="KW-1185">Reference proteome</keyword>
<feature type="domain" description="N-acetyltransferase" evidence="1">
    <location>
        <begin position="5"/>
        <end position="148"/>
    </location>
</feature>
<gene>
    <name evidence="2" type="ORF">IPZ78_10170</name>
</gene>
<dbReference type="EMBL" id="JADEYP010000017">
    <property type="protein sequence ID" value="MCA5005516.1"/>
    <property type="molecule type" value="Genomic_DNA"/>
</dbReference>
<comment type="caution">
    <text evidence="2">The sequence shown here is derived from an EMBL/GenBank/DDBJ whole genome shotgun (WGS) entry which is preliminary data.</text>
</comment>
<sequence>MNSAIVIRKYKPEDYTQLLQILKNNTPQFFAETEIEDYKYYLDHELQDYFVAVLEDNIIAGAGINYDKEKQLAKISWDIVDVGFHKQGIGTLLLNHRLEIITHRKNIKSIIVRTSQHAHSFYEKNGFKLLETHKNYWAEGFDMYKMIYSKKVI</sequence>
<dbReference type="InterPro" id="IPR016181">
    <property type="entry name" value="Acyl_CoA_acyltransferase"/>
</dbReference>
<organism evidence="2 3">
    <name type="scientific">Sphingobacterium bovistauri</name>
    <dbReference type="NCBI Taxonomy" id="2781959"/>
    <lineage>
        <taxon>Bacteria</taxon>
        <taxon>Pseudomonadati</taxon>
        <taxon>Bacteroidota</taxon>
        <taxon>Sphingobacteriia</taxon>
        <taxon>Sphingobacteriales</taxon>
        <taxon>Sphingobacteriaceae</taxon>
        <taxon>Sphingobacterium</taxon>
    </lineage>
</organism>
<evidence type="ECO:0000313" key="3">
    <source>
        <dbReference type="Proteomes" id="UP001165302"/>
    </source>
</evidence>
<dbReference type="SUPFAM" id="SSF55729">
    <property type="entry name" value="Acyl-CoA N-acyltransferases (Nat)"/>
    <property type="match status" value="1"/>
</dbReference>
<dbReference type="Gene3D" id="3.40.630.30">
    <property type="match status" value="1"/>
</dbReference>
<dbReference type="RefSeq" id="WP_225553327.1">
    <property type="nucleotide sequence ID" value="NZ_JADEYP010000017.1"/>
</dbReference>